<comment type="subcellular location">
    <subcellularLocation>
        <location evidence="1 8">Cytoplasm</location>
    </subcellularLocation>
</comment>
<keyword evidence="4 8" id="KW-0813">Transport</keyword>
<evidence type="ECO:0000256" key="2">
    <source>
        <dbReference type="ARBA" id="ARBA00008107"/>
    </source>
</evidence>
<proteinExistence type="inferred from homology"/>
<comment type="subunit">
    <text evidence="3 8">Homodimer.</text>
</comment>
<evidence type="ECO:0000313" key="11">
    <source>
        <dbReference type="Proteomes" id="UP000028702"/>
    </source>
</evidence>
<dbReference type="STRING" id="1333998.M2A_2040"/>
<dbReference type="Pfam" id="PF01895">
    <property type="entry name" value="PhoU"/>
    <property type="match status" value="2"/>
</dbReference>
<dbReference type="FunFam" id="1.20.58.220:FF:000004">
    <property type="entry name" value="Phosphate-specific transport system accessory protein PhoU"/>
    <property type="match status" value="1"/>
</dbReference>
<dbReference type="GO" id="GO:0030643">
    <property type="term" value="P:intracellular phosphate ion homeostasis"/>
    <property type="evidence" value="ECO:0007669"/>
    <property type="project" value="InterPro"/>
</dbReference>
<dbReference type="PIRSF" id="PIRSF003107">
    <property type="entry name" value="PhoU"/>
    <property type="match status" value="1"/>
</dbReference>
<dbReference type="Proteomes" id="UP000028702">
    <property type="component" value="Unassembled WGS sequence"/>
</dbReference>
<evidence type="ECO:0000256" key="5">
    <source>
        <dbReference type="ARBA" id="ARBA00022490"/>
    </source>
</evidence>
<protein>
    <recommendedName>
        <fullName evidence="8">Phosphate-specific transport system accessory protein PhoU</fullName>
    </recommendedName>
</protein>
<dbReference type="PANTHER" id="PTHR42930:SF3">
    <property type="entry name" value="PHOSPHATE-SPECIFIC TRANSPORT SYSTEM ACCESSORY PROTEIN PHOU"/>
    <property type="match status" value="1"/>
</dbReference>
<dbReference type="InterPro" id="IPR028366">
    <property type="entry name" value="PhoU"/>
</dbReference>
<keyword evidence="11" id="KW-1185">Reference proteome</keyword>
<comment type="similarity">
    <text evidence="2 8">Belongs to the PhoU family.</text>
</comment>
<evidence type="ECO:0000256" key="1">
    <source>
        <dbReference type="ARBA" id="ARBA00004496"/>
    </source>
</evidence>
<dbReference type="GO" id="GO:0006817">
    <property type="term" value="P:phosphate ion transport"/>
    <property type="evidence" value="ECO:0007669"/>
    <property type="project" value="UniProtKB-KW"/>
</dbReference>
<feature type="domain" description="PhoU" evidence="9">
    <location>
        <begin position="127"/>
        <end position="212"/>
    </location>
</feature>
<dbReference type="GO" id="GO:0005737">
    <property type="term" value="C:cytoplasm"/>
    <property type="evidence" value="ECO:0007669"/>
    <property type="project" value="UniProtKB-SubCell"/>
</dbReference>
<dbReference type="NCBIfam" id="TIGR02135">
    <property type="entry name" value="phoU_full"/>
    <property type="match status" value="1"/>
</dbReference>
<dbReference type="Gene3D" id="1.20.58.220">
    <property type="entry name" value="Phosphate transport system protein phou homolog 2, domain 2"/>
    <property type="match status" value="1"/>
</dbReference>
<organism evidence="10 11">
    <name type="scientific">Tepidicaulis marinus</name>
    <dbReference type="NCBI Taxonomy" id="1333998"/>
    <lineage>
        <taxon>Bacteria</taxon>
        <taxon>Pseudomonadati</taxon>
        <taxon>Pseudomonadota</taxon>
        <taxon>Alphaproteobacteria</taxon>
        <taxon>Hyphomicrobiales</taxon>
        <taxon>Parvibaculaceae</taxon>
        <taxon>Tepidicaulis</taxon>
    </lineage>
</organism>
<dbReference type="InterPro" id="IPR038078">
    <property type="entry name" value="PhoU-like_sf"/>
</dbReference>
<evidence type="ECO:0000256" key="8">
    <source>
        <dbReference type="PIRNR" id="PIRNR003107"/>
    </source>
</evidence>
<evidence type="ECO:0000256" key="4">
    <source>
        <dbReference type="ARBA" id="ARBA00022448"/>
    </source>
</evidence>
<dbReference type="RefSeq" id="WP_045446767.1">
    <property type="nucleotide sequence ID" value="NZ_BBIO01000010.1"/>
</dbReference>
<keyword evidence="6 8" id="KW-0592">Phosphate transport</keyword>
<keyword evidence="5 8" id="KW-0963">Cytoplasm</keyword>
<evidence type="ECO:0000256" key="3">
    <source>
        <dbReference type="ARBA" id="ARBA00011738"/>
    </source>
</evidence>
<comment type="function">
    <text evidence="7 8">Plays a role in the regulation of phosphate uptake.</text>
</comment>
<evidence type="ECO:0000256" key="6">
    <source>
        <dbReference type="ARBA" id="ARBA00022592"/>
    </source>
</evidence>
<dbReference type="EMBL" id="BBIO01000010">
    <property type="protein sequence ID" value="GAK45541.1"/>
    <property type="molecule type" value="Genomic_DNA"/>
</dbReference>
<dbReference type="PANTHER" id="PTHR42930">
    <property type="entry name" value="PHOSPHATE-SPECIFIC TRANSPORT SYSTEM ACCESSORY PROTEIN PHOU"/>
    <property type="match status" value="1"/>
</dbReference>
<dbReference type="InterPro" id="IPR026022">
    <property type="entry name" value="PhoU_dom"/>
</dbReference>
<dbReference type="eggNOG" id="COG0704">
    <property type="taxonomic scope" value="Bacteria"/>
</dbReference>
<evidence type="ECO:0000256" key="7">
    <source>
        <dbReference type="ARBA" id="ARBA00056181"/>
    </source>
</evidence>
<comment type="caution">
    <text evidence="10">The sequence shown here is derived from an EMBL/GenBank/DDBJ whole genome shotgun (WGS) entry which is preliminary data.</text>
</comment>
<accession>A0A081BBX3</accession>
<feature type="domain" description="PhoU" evidence="9">
    <location>
        <begin position="22"/>
        <end position="109"/>
    </location>
</feature>
<dbReference type="SUPFAM" id="SSF109755">
    <property type="entry name" value="PhoU-like"/>
    <property type="match status" value="1"/>
</dbReference>
<gene>
    <name evidence="10" type="ORF">M2A_2040</name>
</gene>
<reference evidence="10 11" key="1">
    <citation type="submission" date="2014-07" db="EMBL/GenBank/DDBJ databases">
        <title>Tepidicaulis marinum gen. nov., sp. nov., a novel marine bacterium denitrifying nitrate to nitrous oxide strictly under microaerobic conditions.</title>
        <authorList>
            <person name="Takeuchi M."/>
            <person name="Yamagishi T."/>
            <person name="Kamagata Y."/>
            <person name="Oshima K."/>
            <person name="Hattori M."/>
            <person name="Katayama T."/>
            <person name="Hanada S."/>
            <person name="Tamaki H."/>
            <person name="Marumo K."/>
            <person name="Maeda H."/>
            <person name="Nedachi M."/>
            <person name="Iwasaki W."/>
            <person name="Suwa Y."/>
            <person name="Sakata S."/>
        </authorList>
    </citation>
    <scope>NUCLEOTIDE SEQUENCE [LARGE SCALE GENOMIC DNA]</scope>
    <source>
        <strain evidence="10 11">MA2</strain>
    </source>
</reference>
<dbReference type="GO" id="GO:0045936">
    <property type="term" value="P:negative regulation of phosphate metabolic process"/>
    <property type="evidence" value="ECO:0007669"/>
    <property type="project" value="InterPro"/>
</dbReference>
<evidence type="ECO:0000313" key="10">
    <source>
        <dbReference type="EMBL" id="GAK45541.1"/>
    </source>
</evidence>
<evidence type="ECO:0000259" key="9">
    <source>
        <dbReference type="Pfam" id="PF01895"/>
    </source>
</evidence>
<name>A0A081BBX3_9HYPH</name>
<sequence>MREQEHIVKSFEEELEAISTQIAQMGGMAEAQLAAAIDCVTRRDIALAERTVLEDRRIDEMEHDIEEQTVRLIALRQPMALDLREAISAIKISADLERIGDLAKNIAKRSIIVIGDYETPARLMQGLARMGKLAQGQLKAVLDAYAGRNAEEALHVWRSDAEIDEMYNSIFRELLTYMMEDPRTIGACTHLLFIAKNIERIGDHATNVAETVSYLVTGEMLVDERPKSDQTTTTAISALRDTQ</sequence>
<dbReference type="AlphaFoldDB" id="A0A081BBX3"/>